<proteinExistence type="predicted"/>
<gene>
    <name evidence="1" type="ORF">PENCOP_c009G03196</name>
</gene>
<accession>A0A1V6UII7</accession>
<dbReference type="AlphaFoldDB" id="A0A1V6UII7"/>
<evidence type="ECO:0000313" key="1">
    <source>
        <dbReference type="EMBL" id="OQE38069.1"/>
    </source>
</evidence>
<dbReference type="EMBL" id="MDDG01000009">
    <property type="protein sequence ID" value="OQE38069.1"/>
    <property type="molecule type" value="Genomic_DNA"/>
</dbReference>
<organism evidence="1 2">
    <name type="scientific">Penicillium coprophilum</name>
    <dbReference type="NCBI Taxonomy" id="36646"/>
    <lineage>
        <taxon>Eukaryota</taxon>
        <taxon>Fungi</taxon>
        <taxon>Dikarya</taxon>
        <taxon>Ascomycota</taxon>
        <taxon>Pezizomycotina</taxon>
        <taxon>Eurotiomycetes</taxon>
        <taxon>Eurotiomycetidae</taxon>
        <taxon>Eurotiales</taxon>
        <taxon>Aspergillaceae</taxon>
        <taxon>Penicillium</taxon>
    </lineage>
</organism>
<keyword evidence="2" id="KW-1185">Reference proteome</keyword>
<name>A0A1V6UII7_9EURO</name>
<comment type="caution">
    <text evidence="1">The sequence shown here is derived from an EMBL/GenBank/DDBJ whole genome shotgun (WGS) entry which is preliminary data.</text>
</comment>
<evidence type="ECO:0000313" key="2">
    <source>
        <dbReference type="Proteomes" id="UP000191500"/>
    </source>
</evidence>
<sequence>MGQDSVFIVPSEDTRGVDNETWFNVGPSEFLEDPDNEEAHWITVIIPAEMDETHTDEAIMNHAYQIIRNRQAVVTDVTQHNLGVICISIPVPVDAGINAMWIRAEVDAGKWLEVIRTGMVTLNREVIFKRPRGYCAVAT</sequence>
<protein>
    <submittedName>
        <fullName evidence="1">Uncharacterized protein</fullName>
    </submittedName>
</protein>
<reference evidence="2" key="1">
    <citation type="journal article" date="2017" name="Nat. Microbiol.">
        <title>Global analysis of biosynthetic gene clusters reveals vast potential of secondary metabolite production in Penicillium species.</title>
        <authorList>
            <person name="Nielsen J.C."/>
            <person name="Grijseels S."/>
            <person name="Prigent S."/>
            <person name="Ji B."/>
            <person name="Dainat J."/>
            <person name="Nielsen K.F."/>
            <person name="Frisvad J.C."/>
            <person name="Workman M."/>
            <person name="Nielsen J."/>
        </authorList>
    </citation>
    <scope>NUCLEOTIDE SEQUENCE [LARGE SCALE GENOMIC DNA]</scope>
    <source>
        <strain evidence="2">IBT 31321</strain>
    </source>
</reference>
<dbReference type="Proteomes" id="UP000191500">
    <property type="component" value="Unassembled WGS sequence"/>
</dbReference>